<protein>
    <submittedName>
        <fullName evidence="1">Kinase superfamily protein</fullName>
    </submittedName>
</protein>
<proteinExistence type="predicted"/>
<gene>
    <name evidence="1" type="ORF">F3Y22_tig00110121pilonHSYRG00008</name>
</gene>
<sequence>MDRWAFPVKNTNTAASGAVALLSKANLIHGRPHSLKTWKIGVFGIRASIPCFSLPAACSLTIKAMAKKNDDHDSSSSEFPQLDMNTGWREFRARLYRNYEQVEKTESDAHDQSGTSYGSKPLGKKWAHPLSVPENGCVLVATEKLDGVRTFERTVVLLLRSGTRHPLYGPFGLIINRPLHNNMNQMKPSSRELATIFADCSLLFGGPLEASLFLSRGEKTPKIPGFEEVFPGLFFGARESWDIAGDLVKIGELKSEDFKFFVGYAGWEMEQLLEEIESEYWYVAACSRDLIFGDTSDASSERLWVEILQEMGGHYSDLSRRPRKDM</sequence>
<evidence type="ECO:0000313" key="2">
    <source>
        <dbReference type="Proteomes" id="UP000436088"/>
    </source>
</evidence>
<keyword evidence="1" id="KW-0418">Kinase</keyword>
<evidence type="ECO:0000313" key="1">
    <source>
        <dbReference type="EMBL" id="KAE8716389.1"/>
    </source>
</evidence>
<keyword evidence="1" id="KW-0808">Transferase</keyword>
<dbReference type="AlphaFoldDB" id="A0A6A3BNE2"/>
<dbReference type="EMBL" id="VEPZ02000846">
    <property type="protein sequence ID" value="KAE8716389.1"/>
    <property type="molecule type" value="Genomic_DNA"/>
</dbReference>
<dbReference type="SUPFAM" id="SSF143456">
    <property type="entry name" value="VC0467-like"/>
    <property type="match status" value="1"/>
</dbReference>
<reference evidence="1" key="1">
    <citation type="submission" date="2019-09" db="EMBL/GenBank/DDBJ databases">
        <title>Draft genome information of white flower Hibiscus syriacus.</title>
        <authorList>
            <person name="Kim Y.-M."/>
        </authorList>
    </citation>
    <scope>NUCLEOTIDE SEQUENCE [LARGE SCALE GENOMIC DNA]</scope>
    <source>
        <strain evidence="1">YM2019G1</strain>
    </source>
</reference>
<comment type="caution">
    <text evidence="1">The sequence shown here is derived from an EMBL/GenBank/DDBJ whole genome shotgun (WGS) entry which is preliminary data.</text>
</comment>
<dbReference type="Pfam" id="PF02622">
    <property type="entry name" value="DUF179"/>
    <property type="match status" value="1"/>
</dbReference>
<dbReference type="PANTHER" id="PTHR31984">
    <property type="entry name" value="TRANSPORTER, PUTATIVE (DUF179)-RELATED"/>
    <property type="match status" value="1"/>
</dbReference>
<keyword evidence="2" id="KW-1185">Reference proteome</keyword>
<organism evidence="1 2">
    <name type="scientific">Hibiscus syriacus</name>
    <name type="common">Rose of Sharon</name>
    <dbReference type="NCBI Taxonomy" id="106335"/>
    <lineage>
        <taxon>Eukaryota</taxon>
        <taxon>Viridiplantae</taxon>
        <taxon>Streptophyta</taxon>
        <taxon>Embryophyta</taxon>
        <taxon>Tracheophyta</taxon>
        <taxon>Spermatophyta</taxon>
        <taxon>Magnoliopsida</taxon>
        <taxon>eudicotyledons</taxon>
        <taxon>Gunneridae</taxon>
        <taxon>Pentapetalae</taxon>
        <taxon>rosids</taxon>
        <taxon>malvids</taxon>
        <taxon>Malvales</taxon>
        <taxon>Malvaceae</taxon>
        <taxon>Malvoideae</taxon>
        <taxon>Hibiscus</taxon>
    </lineage>
</organism>
<accession>A0A6A3BNE2</accession>
<name>A0A6A3BNE2_HIBSY</name>
<dbReference type="Proteomes" id="UP000436088">
    <property type="component" value="Unassembled WGS sequence"/>
</dbReference>
<dbReference type="PANTHER" id="PTHR31984:SF11">
    <property type="entry name" value="TRANSPORTER, PUTATIVE (DUF179)-RELATED"/>
    <property type="match status" value="1"/>
</dbReference>
<dbReference type="GO" id="GO:0016301">
    <property type="term" value="F:kinase activity"/>
    <property type="evidence" value="ECO:0007669"/>
    <property type="project" value="UniProtKB-KW"/>
</dbReference>
<dbReference type="InterPro" id="IPR003774">
    <property type="entry name" value="AlgH-like"/>
</dbReference>
<dbReference type="Gene3D" id="3.40.1740.10">
    <property type="entry name" value="VC0467-like"/>
    <property type="match status" value="1"/>
</dbReference>